<gene>
    <name evidence="1" type="ORF">EHQ18_00045</name>
</gene>
<proteinExistence type="predicted"/>
<organism evidence="1 2">
    <name type="scientific">Leptospira kanakyensis</name>
    <dbReference type="NCBI Taxonomy" id="2484968"/>
    <lineage>
        <taxon>Bacteria</taxon>
        <taxon>Pseudomonadati</taxon>
        <taxon>Spirochaetota</taxon>
        <taxon>Spirochaetia</taxon>
        <taxon>Leptospirales</taxon>
        <taxon>Leptospiraceae</taxon>
        <taxon>Leptospira</taxon>
    </lineage>
</organism>
<dbReference type="Pfam" id="PF10898">
    <property type="entry name" value="DUF2716"/>
    <property type="match status" value="1"/>
</dbReference>
<evidence type="ECO:0000313" key="1">
    <source>
        <dbReference type="EMBL" id="TGK76987.1"/>
    </source>
</evidence>
<accession>A0A6N4Q995</accession>
<dbReference type="AlphaFoldDB" id="A0A6N4Q995"/>
<dbReference type="InterPro" id="IPR020323">
    <property type="entry name" value="DUF2716"/>
</dbReference>
<comment type="caution">
    <text evidence="1">The sequence shown here is derived from an EMBL/GenBank/DDBJ whole genome shotgun (WGS) entry which is preliminary data.</text>
</comment>
<evidence type="ECO:0000313" key="2">
    <source>
        <dbReference type="Proteomes" id="UP000297239"/>
    </source>
</evidence>
<name>A0A6N4Q995_9LEPT</name>
<protein>
    <submittedName>
        <fullName evidence="1">DUF2716 domain-containing protein</fullName>
    </submittedName>
</protein>
<dbReference type="Proteomes" id="UP000297239">
    <property type="component" value="Unassembled WGS sequence"/>
</dbReference>
<keyword evidence="2" id="KW-1185">Reference proteome</keyword>
<reference evidence="1" key="1">
    <citation type="journal article" date="2019" name="PLoS Negl. Trop. Dis.">
        <title>Revisiting the worldwide diversity of Leptospira species in the environment.</title>
        <authorList>
            <person name="Vincent A.T."/>
            <person name="Schiettekatte O."/>
            <person name="Bourhy P."/>
            <person name="Veyrier F.J."/>
            <person name="Picardeau M."/>
        </authorList>
    </citation>
    <scope>NUCLEOTIDE SEQUENCE [LARGE SCALE GENOMIC DNA]</scope>
    <source>
        <strain evidence="1">201800293</strain>
    </source>
</reference>
<dbReference type="EMBL" id="RQFF01000003">
    <property type="protein sequence ID" value="TGK76987.1"/>
    <property type="molecule type" value="Genomic_DNA"/>
</dbReference>
<dbReference type="OrthoDB" id="9768769at2"/>
<dbReference type="RefSeq" id="WP_135631329.1">
    <property type="nucleotide sequence ID" value="NZ_RQFE01000005.1"/>
</dbReference>
<sequence length="161" mass="19409">MKDWKKLDSKESNSVWDKFEEKYQFKPSVSEFPGIIKINPQLKLDLSECYHETFNNTEFENIASDLFKNITKPNERMYALDWQHESYDFDPRNIMDRNDKYDEWLIPIFPNGDYYIFITKDFNNLWFGHPWEQTITLVGNDLIKFSNKIISKFSEIGIRLL</sequence>